<dbReference type="EMBL" id="CAMXCT030002101">
    <property type="protein sequence ID" value="CAL4782950.1"/>
    <property type="molecule type" value="Genomic_DNA"/>
</dbReference>
<comment type="caution">
    <text evidence="1">The sequence shown here is derived from an EMBL/GenBank/DDBJ whole genome shotgun (WGS) entry which is preliminary data.</text>
</comment>
<evidence type="ECO:0000313" key="3">
    <source>
        <dbReference type="Proteomes" id="UP001152797"/>
    </source>
</evidence>
<evidence type="ECO:0000313" key="1">
    <source>
        <dbReference type="EMBL" id="CAI3995638.1"/>
    </source>
</evidence>
<keyword evidence="3" id="KW-1185">Reference proteome</keyword>
<organism evidence="1">
    <name type="scientific">Cladocopium goreaui</name>
    <dbReference type="NCBI Taxonomy" id="2562237"/>
    <lineage>
        <taxon>Eukaryota</taxon>
        <taxon>Sar</taxon>
        <taxon>Alveolata</taxon>
        <taxon>Dinophyceae</taxon>
        <taxon>Suessiales</taxon>
        <taxon>Symbiodiniaceae</taxon>
        <taxon>Cladocopium</taxon>
    </lineage>
</organism>
<gene>
    <name evidence="1" type="ORF">C1SCF055_LOCUS22172</name>
</gene>
<dbReference type="EMBL" id="CAMXCT020002101">
    <property type="protein sequence ID" value="CAL1149013.1"/>
    <property type="molecule type" value="Genomic_DNA"/>
</dbReference>
<protein>
    <submittedName>
        <fullName evidence="1">Uncharacterized protein</fullName>
    </submittedName>
</protein>
<sequence>MARGKFYHWPRCHVATLTRSPGLMAPLLQQQTCEEVRLGEEAIRTIPENGLEREVWEENTVPKEVMYVLLVCSDGCFETQGFASWLLQLRSLNGAQVAILPIIAESGFRFPSLTFHSELLRIPHLQSFDLGSYAKIIRALFGELWFFVAFTPQSCGSKELHLRAEQAHALLVLARPLAERLAAVEAETKVQDQDEDTQKAVIAMKTISSGSNLSLTATVRSDLDMAFMAEIYQMYFNPTVGERF</sequence>
<reference evidence="1" key="1">
    <citation type="submission" date="2022-10" db="EMBL/GenBank/DDBJ databases">
        <authorList>
            <person name="Chen Y."/>
            <person name="Dougan E. K."/>
            <person name="Chan C."/>
            <person name="Rhodes N."/>
            <person name="Thang M."/>
        </authorList>
    </citation>
    <scope>NUCLEOTIDE SEQUENCE</scope>
</reference>
<accession>A0A9P1CR09</accession>
<dbReference type="AlphaFoldDB" id="A0A9P1CR09"/>
<dbReference type="EMBL" id="CAMXCT010002101">
    <property type="protein sequence ID" value="CAI3995638.1"/>
    <property type="molecule type" value="Genomic_DNA"/>
</dbReference>
<proteinExistence type="predicted"/>
<evidence type="ECO:0000313" key="2">
    <source>
        <dbReference type="EMBL" id="CAL1149013.1"/>
    </source>
</evidence>
<dbReference type="OrthoDB" id="10580018at2759"/>
<dbReference type="Proteomes" id="UP001152797">
    <property type="component" value="Unassembled WGS sequence"/>
</dbReference>
<reference evidence="2" key="2">
    <citation type="submission" date="2024-04" db="EMBL/GenBank/DDBJ databases">
        <authorList>
            <person name="Chen Y."/>
            <person name="Shah S."/>
            <person name="Dougan E. K."/>
            <person name="Thang M."/>
            <person name="Chan C."/>
        </authorList>
    </citation>
    <scope>NUCLEOTIDE SEQUENCE [LARGE SCALE GENOMIC DNA]</scope>
</reference>
<name>A0A9P1CR09_9DINO</name>